<evidence type="ECO:0000256" key="1">
    <source>
        <dbReference type="SAM" id="MobiDB-lite"/>
    </source>
</evidence>
<dbReference type="Proteomes" id="UP000619244">
    <property type="component" value="Unassembled WGS sequence"/>
</dbReference>
<evidence type="ECO:0000313" key="2">
    <source>
        <dbReference type="EMBL" id="GGY12432.1"/>
    </source>
</evidence>
<accession>A0A918P1K5</accession>
<organism evidence="2 3">
    <name type="scientific">Streptomyces minutiscleroticus</name>
    <dbReference type="NCBI Taxonomy" id="68238"/>
    <lineage>
        <taxon>Bacteria</taxon>
        <taxon>Bacillati</taxon>
        <taxon>Actinomycetota</taxon>
        <taxon>Actinomycetes</taxon>
        <taxon>Kitasatosporales</taxon>
        <taxon>Streptomycetaceae</taxon>
        <taxon>Streptomyces</taxon>
    </lineage>
</organism>
<reference evidence="2" key="1">
    <citation type="journal article" date="2014" name="Int. J. Syst. Evol. Microbiol.">
        <title>Complete genome sequence of Corynebacterium casei LMG S-19264T (=DSM 44701T), isolated from a smear-ripened cheese.</title>
        <authorList>
            <consortium name="US DOE Joint Genome Institute (JGI-PGF)"/>
            <person name="Walter F."/>
            <person name="Albersmeier A."/>
            <person name="Kalinowski J."/>
            <person name="Ruckert C."/>
        </authorList>
    </citation>
    <scope>NUCLEOTIDE SEQUENCE</scope>
    <source>
        <strain evidence="2">JCM 4790</strain>
    </source>
</reference>
<evidence type="ECO:0008006" key="4">
    <source>
        <dbReference type="Google" id="ProtNLM"/>
    </source>
</evidence>
<evidence type="ECO:0000313" key="3">
    <source>
        <dbReference type="Proteomes" id="UP000619244"/>
    </source>
</evidence>
<gene>
    <name evidence="2" type="ORF">GCM10010358_75980</name>
</gene>
<proteinExistence type="predicted"/>
<protein>
    <recommendedName>
        <fullName evidence="4">Transposase</fullName>
    </recommendedName>
</protein>
<keyword evidence="3" id="KW-1185">Reference proteome</keyword>
<dbReference type="RefSeq" id="WP_190194848.1">
    <property type="nucleotide sequence ID" value="NZ_BMVU01000084.1"/>
</dbReference>
<name>A0A918P1K5_9ACTN</name>
<comment type="caution">
    <text evidence="2">The sequence shown here is derived from an EMBL/GenBank/DDBJ whole genome shotgun (WGS) entry which is preliminary data.</text>
</comment>
<feature type="region of interest" description="Disordered" evidence="1">
    <location>
        <begin position="15"/>
        <end position="42"/>
    </location>
</feature>
<reference evidence="2" key="2">
    <citation type="submission" date="2020-09" db="EMBL/GenBank/DDBJ databases">
        <authorList>
            <person name="Sun Q."/>
            <person name="Ohkuma M."/>
        </authorList>
    </citation>
    <scope>NUCLEOTIDE SEQUENCE</scope>
    <source>
        <strain evidence="2">JCM 4790</strain>
    </source>
</reference>
<dbReference type="AlphaFoldDB" id="A0A918P1K5"/>
<sequence length="106" mass="11785">MPLASGLADAAVLIVAPPKKPKDNAPLGGHPARREQRRRRSSARICVEHANAELKQRRLLQRFTGRREACAQIRLTIAGPVSDRSARRATRRRTCAELVLVRQIAC</sequence>
<dbReference type="EMBL" id="BMVU01000084">
    <property type="protein sequence ID" value="GGY12432.1"/>
    <property type="molecule type" value="Genomic_DNA"/>
</dbReference>